<evidence type="ECO:0000313" key="10">
    <source>
        <dbReference type="EMBL" id="EEX69427.1"/>
    </source>
</evidence>
<dbReference type="EC" id="2.7.8.7" evidence="8"/>
<feature type="binding site" evidence="8">
    <location>
        <position position="11"/>
    </location>
    <ligand>
        <name>Mg(2+)</name>
        <dbReference type="ChEBI" id="CHEBI:18420"/>
    </ligand>
</feature>
<evidence type="ECO:0000256" key="8">
    <source>
        <dbReference type="HAMAP-Rule" id="MF_00101"/>
    </source>
</evidence>
<feature type="domain" description="4'-phosphopantetheinyl transferase" evidence="9">
    <location>
        <begin position="7"/>
        <end position="122"/>
    </location>
</feature>
<comment type="subcellular location">
    <subcellularLocation>
        <location evidence="8">Cytoplasm</location>
    </subcellularLocation>
</comment>
<name>C9KJX7_9FIRM</name>
<evidence type="ECO:0000256" key="6">
    <source>
        <dbReference type="ARBA" id="ARBA00023098"/>
    </source>
</evidence>
<keyword evidence="2 8" id="KW-0808">Transferase</keyword>
<evidence type="ECO:0000256" key="7">
    <source>
        <dbReference type="ARBA" id="ARBA00023160"/>
    </source>
</evidence>
<feature type="binding site" evidence="8">
    <location>
        <position position="59"/>
    </location>
    <ligand>
        <name>Mg(2+)</name>
        <dbReference type="ChEBI" id="CHEBI:18420"/>
    </ligand>
</feature>
<evidence type="ECO:0000256" key="3">
    <source>
        <dbReference type="ARBA" id="ARBA00022723"/>
    </source>
</evidence>
<comment type="function">
    <text evidence="8">Transfers the 4'-phosphopantetheine moiety from coenzyme A to a Ser of acyl-carrier-protein.</text>
</comment>
<dbReference type="Proteomes" id="UP000003671">
    <property type="component" value="Unassembled WGS sequence"/>
</dbReference>
<evidence type="ECO:0000256" key="2">
    <source>
        <dbReference type="ARBA" id="ARBA00022679"/>
    </source>
</evidence>
<keyword evidence="1 8" id="KW-0444">Lipid biosynthesis</keyword>
<evidence type="ECO:0000256" key="4">
    <source>
        <dbReference type="ARBA" id="ARBA00022832"/>
    </source>
</evidence>
<keyword evidence="4 8" id="KW-0276">Fatty acid metabolism</keyword>
<keyword evidence="6 8" id="KW-0443">Lipid metabolism</keyword>
<keyword evidence="11" id="KW-1185">Reference proteome</keyword>
<protein>
    <recommendedName>
        <fullName evidence="8">Holo-[acyl-carrier-protein] synthase</fullName>
        <shortName evidence="8">Holo-ACP synthase</shortName>
        <ecNumber evidence="8">2.7.8.7</ecNumber>
    </recommendedName>
    <alternativeName>
        <fullName evidence="8">4'-phosphopantetheinyl transferase AcpS</fullName>
    </alternativeName>
</protein>
<evidence type="ECO:0000256" key="5">
    <source>
        <dbReference type="ARBA" id="ARBA00022842"/>
    </source>
</evidence>
<organism evidence="10 11">
    <name type="scientific">Mitsuokella multacida DSM 20544</name>
    <dbReference type="NCBI Taxonomy" id="500635"/>
    <lineage>
        <taxon>Bacteria</taxon>
        <taxon>Bacillati</taxon>
        <taxon>Bacillota</taxon>
        <taxon>Negativicutes</taxon>
        <taxon>Selenomonadales</taxon>
        <taxon>Selenomonadaceae</taxon>
        <taxon>Mitsuokella</taxon>
    </lineage>
</organism>
<comment type="similarity">
    <text evidence="8">Belongs to the P-Pant transferase superfamily. AcpS family.</text>
</comment>
<dbReference type="Gene3D" id="3.90.470.20">
    <property type="entry name" value="4'-phosphopantetheinyl transferase domain"/>
    <property type="match status" value="1"/>
</dbReference>
<dbReference type="NCBIfam" id="TIGR00516">
    <property type="entry name" value="acpS"/>
    <property type="match status" value="1"/>
</dbReference>
<dbReference type="GO" id="GO:0008897">
    <property type="term" value="F:holo-[acyl-carrier-protein] synthase activity"/>
    <property type="evidence" value="ECO:0007669"/>
    <property type="project" value="UniProtKB-UniRule"/>
</dbReference>
<dbReference type="eggNOG" id="COG0736">
    <property type="taxonomic scope" value="Bacteria"/>
</dbReference>
<keyword evidence="3 8" id="KW-0479">Metal-binding</keyword>
<dbReference type="HOGENOM" id="CLU_089696_0_2_9"/>
<sequence length="126" mass="13854">MDVLIRGIGTDIVEIARVKRAADSEAFCRRVYTQAERAYCESRGVQQMASYAARFAGKEAVLKALGTGLRGGTLHDVEILLDELGAPQVHLSGYFAQLARRRGVLRVWISLSHSRDYATAQCVLEG</sequence>
<dbReference type="GO" id="GO:0000287">
    <property type="term" value="F:magnesium ion binding"/>
    <property type="evidence" value="ECO:0007669"/>
    <property type="project" value="UniProtKB-UniRule"/>
</dbReference>
<keyword evidence="5 8" id="KW-0460">Magnesium</keyword>
<dbReference type="Pfam" id="PF01648">
    <property type="entry name" value="ACPS"/>
    <property type="match status" value="1"/>
</dbReference>
<dbReference type="EMBL" id="ABWK02000009">
    <property type="protein sequence ID" value="EEX69427.1"/>
    <property type="molecule type" value="Genomic_DNA"/>
</dbReference>
<dbReference type="HAMAP" id="MF_00101">
    <property type="entry name" value="AcpS"/>
    <property type="match status" value="1"/>
</dbReference>
<dbReference type="GO" id="GO:0006633">
    <property type="term" value="P:fatty acid biosynthetic process"/>
    <property type="evidence" value="ECO:0007669"/>
    <property type="project" value="UniProtKB-UniRule"/>
</dbReference>
<accession>C9KJX7</accession>
<proteinExistence type="inferred from homology"/>
<evidence type="ECO:0000256" key="1">
    <source>
        <dbReference type="ARBA" id="ARBA00022516"/>
    </source>
</evidence>
<evidence type="ECO:0000313" key="11">
    <source>
        <dbReference type="Proteomes" id="UP000003671"/>
    </source>
</evidence>
<dbReference type="GO" id="GO:0005737">
    <property type="term" value="C:cytoplasm"/>
    <property type="evidence" value="ECO:0007669"/>
    <property type="project" value="UniProtKB-SubCell"/>
</dbReference>
<evidence type="ECO:0000259" key="9">
    <source>
        <dbReference type="Pfam" id="PF01648"/>
    </source>
</evidence>
<comment type="cofactor">
    <cofactor evidence="8">
        <name>Mg(2+)</name>
        <dbReference type="ChEBI" id="CHEBI:18420"/>
    </cofactor>
</comment>
<comment type="caution">
    <text evidence="10">The sequence shown here is derived from an EMBL/GenBank/DDBJ whole genome shotgun (WGS) entry which is preliminary data.</text>
</comment>
<dbReference type="InterPro" id="IPR008278">
    <property type="entry name" value="4-PPantetheinyl_Trfase_dom"/>
</dbReference>
<dbReference type="PATRIC" id="fig|500635.8.peg.874"/>
<dbReference type="NCBIfam" id="TIGR00556">
    <property type="entry name" value="pantethn_trn"/>
    <property type="match status" value="1"/>
</dbReference>
<dbReference type="InterPro" id="IPR004568">
    <property type="entry name" value="Ppantetheine-prot_Trfase_dom"/>
</dbReference>
<dbReference type="AlphaFoldDB" id="C9KJX7"/>
<gene>
    <name evidence="8 10" type="primary">acpS</name>
    <name evidence="10" type="ORF">MITSMUL_03475</name>
</gene>
<dbReference type="InterPro" id="IPR037143">
    <property type="entry name" value="4-PPantetheinyl_Trfase_dom_sf"/>
</dbReference>
<dbReference type="STRING" id="500635.MITSMUL_03475"/>
<dbReference type="SUPFAM" id="SSF56214">
    <property type="entry name" value="4'-phosphopantetheinyl transferase"/>
    <property type="match status" value="1"/>
</dbReference>
<keyword evidence="7 8" id="KW-0275">Fatty acid biosynthesis</keyword>
<keyword evidence="8" id="KW-0963">Cytoplasm</keyword>
<dbReference type="InterPro" id="IPR002582">
    <property type="entry name" value="ACPS"/>
</dbReference>
<comment type="catalytic activity">
    <reaction evidence="8">
        <text>apo-[ACP] + CoA = holo-[ACP] + adenosine 3',5'-bisphosphate + H(+)</text>
        <dbReference type="Rhea" id="RHEA:12068"/>
        <dbReference type="Rhea" id="RHEA-COMP:9685"/>
        <dbReference type="Rhea" id="RHEA-COMP:9690"/>
        <dbReference type="ChEBI" id="CHEBI:15378"/>
        <dbReference type="ChEBI" id="CHEBI:29999"/>
        <dbReference type="ChEBI" id="CHEBI:57287"/>
        <dbReference type="ChEBI" id="CHEBI:58343"/>
        <dbReference type="ChEBI" id="CHEBI:64479"/>
        <dbReference type="EC" id="2.7.8.7"/>
    </reaction>
</comment>
<reference evidence="10" key="1">
    <citation type="submission" date="2009-09" db="EMBL/GenBank/DDBJ databases">
        <authorList>
            <person name="Weinstock G."/>
            <person name="Sodergren E."/>
            <person name="Clifton S."/>
            <person name="Fulton L."/>
            <person name="Fulton B."/>
            <person name="Courtney L."/>
            <person name="Fronick C."/>
            <person name="Harrison M."/>
            <person name="Strong C."/>
            <person name="Farmer C."/>
            <person name="Delahaunty K."/>
            <person name="Markovic C."/>
            <person name="Hall O."/>
            <person name="Minx P."/>
            <person name="Tomlinson C."/>
            <person name="Mitreva M."/>
            <person name="Nelson J."/>
            <person name="Hou S."/>
            <person name="Wollam A."/>
            <person name="Pepin K.H."/>
            <person name="Johnson M."/>
            <person name="Bhonagiri V."/>
            <person name="Nash W.E."/>
            <person name="Warren W."/>
            <person name="Chinwalla A."/>
            <person name="Mardis E.R."/>
            <person name="Wilson R.K."/>
        </authorList>
    </citation>
    <scope>NUCLEOTIDE SEQUENCE [LARGE SCALE GENOMIC DNA]</scope>
    <source>
        <strain evidence="10">DSM 20544</strain>
    </source>
</reference>